<keyword evidence="2 4" id="KW-0238">DNA-binding</keyword>
<comment type="caution">
    <text evidence="6">The sequence shown here is derived from an EMBL/GenBank/DDBJ whole genome shotgun (WGS) entry which is preliminary data.</text>
</comment>
<dbReference type="InterPro" id="IPR001647">
    <property type="entry name" value="HTH_TetR"/>
</dbReference>
<feature type="DNA-binding region" description="H-T-H motif" evidence="4">
    <location>
        <begin position="23"/>
        <end position="42"/>
    </location>
</feature>
<gene>
    <name evidence="6" type="ORF">DJ010_17470</name>
</gene>
<dbReference type="SUPFAM" id="SSF48498">
    <property type="entry name" value="Tetracyclin repressor-like, C-terminal domain"/>
    <property type="match status" value="1"/>
</dbReference>
<dbReference type="InterPro" id="IPR036271">
    <property type="entry name" value="Tet_transcr_reg_TetR-rel_C_sf"/>
</dbReference>
<dbReference type="Pfam" id="PF00440">
    <property type="entry name" value="TetR_N"/>
    <property type="match status" value="1"/>
</dbReference>
<dbReference type="Gene3D" id="1.10.10.60">
    <property type="entry name" value="Homeodomain-like"/>
    <property type="match status" value="1"/>
</dbReference>
<dbReference type="EMBL" id="QGDD01000008">
    <property type="protein sequence ID" value="PWN01855.1"/>
    <property type="molecule type" value="Genomic_DNA"/>
</dbReference>
<evidence type="ECO:0000256" key="1">
    <source>
        <dbReference type="ARBA" id="ARBA00023015"/>
    </source>
</evidence>
<dbReference type="Pfam" id="PF13305">
    <property type="entry name" value="TetR_C_33"/>
    <property type="match status" value="1"/>
</dbReference>
<dbReference type="InterPro" id="IPR009057">
    <property type="entry name" value="Homeodomain-like_sf"/>
</dbReference>
<evidence type="ECO:0000313" key="6">
    <source>
        <dbReference type="EMBL" id="PWN01855.1"/>
    </source>
</evidence>
<dbReference type="AlphaFoldDB" id="A0A316TFB5"/>
<protein>
    <submittedName>
        <fullName evidence="6">TetR family transcriptional regulator</fullName>
    </submittedName>
</protein>
<dbReference type="SUPFAM" id="SSF46689">
    <property type="entry name" value="Homeodomain-like"/>
    <property type="match status" value="1"/>
</dbReference>
<feature type="domain" description="HTH tetR-type" evidence="5">
    <location>
        <begin position="1"/>
        <end position="60"/>
    </location>
</feature>
<dbReference type="GO" id="GO:0003677">
    <property type="term" value="F:DNA binding"/>
    <property type="evidence" value="ECO:0007669"/>
    <property type="project" value="UniProtKB-UniRule"/>
</dbReference>
<dbReference type="OrthoDB" id="71867at2"/>
<dbReference type="PROSITE" id="PS50977">
    <property type="entry name" value="HTH_TETR_2"/>
    <property type="match status" value="1"/>
</dbReference>
<accession>A0A316TFB5</accession>
<reference evidence="6 7" key="1">
    <citation type="submission" date="2018-05" db="EMBL/GenBank/DDBJ databases">
        <title>Nocardioides silvaticus genome.</title>
        <authorList>
            <person name="Li C."/>
            <person name="Wang G."/>
        </authorList>
    </citation>
    <scope>NUCLEOTIDE SEQUENCE [LARGE SCALE GENOMIC DNA]</scope>
    <source>
        <strain evidence="6 7">CCTCC AB 2018079</strain>
    </source>
</reference>
<sequence length="188" mass="19712">MNRDAIVATAAELADGHGLRQVSLSAVARAVGVRVPSLYSHLQGTTDLMAGLTALALTELADRGDRALAGRSGRDALVALADVHRNYAREHPGRFEAAGALDVPVTDVLQAAGARVAEQTAAVLRGYPVSEEEQVHAVRLVASVLRGFVELEAGGAFGHRRPSSGESWTRVIDALDGTLRSWSSIGPT</sequence>
<keyword evidence="7" id="KW-1185">Reference proteome</keyword>
<name>A0A316TFB5_9ACTN</name>
<evidence type="ECO:0000259" key="5">
    <source>
        <dbReference type="PROSITE" id="PS50977"/>
    </source>
</evidence>
<dbReference type="Gene3D" id="1.10.357.10">
    <property type="entry name" value="Tetracycline Repressor, domain 2"/>
    <property type="match status" value="1"/>
</dbReference>
<organism evidence="6 7">
    <name type="scientific">Nocardioides silvaticus</name>
    <dbReference type="NCBI Taxonomy" id="2201891"/>
    <lineage>
        <taxon>Bacteria</taxon>
        <taxon>Bacillati</taxon>
        <taxon>Actinomycetota</taxon>
        <taxon>Actinomycetes</taxon>
        <taxon>Propionibacteriales</taxon>
        <taxon>Nocardioidaceae</taxon>
        <taxon>Nocardioides</taxon>
    </lineage>
</organism>
<keyword evidence="3" id="KW-0804">Transcription</keyword>
<dbReference type="Proteomes" id="UP000245507">
    <property type="component" value="Unassembled WGS sequence"/>
</dbReference>
<evidence type="ECO:0000256" key="4">
    <source>
        <dbReference type="PROSITE-ProRule" id="PRU00335"/>
    </source>
</evidence>
<evidence type="ECO:0000256" key="3">
    <source>
        <dbReference type="ARBA" id="ARBA00023163"/>
    </source>
</evidence>
<proteinExistence type="predicted"/>
<evidence type="ECO:0000313" key="7">
    <source>
        <dbReference type="Proteomes" id="UP000245507"/>
    </source>
</evidence>
<dbReference type="InterPro" id="IPR025996">
    <property type="entry name" value="MT1864/Rv1816-like_C"/>
</dbReference>
<evidence type="ECO:0000256" key="2">
    <source>
        <dbReference type="ARBA" id="ARBA00023125"/>
    </source>
</evidence>
<keyword evidence="1" id="KW-0805">Transcription regulation</keyword>